<dbReference type="AlphaFoldDB" id="A0A7R9GBV7"/>
<evidence type="ECO:0000313" key="1">
    <source>
        <dbReference type="EMBL" id="CAD7275306.1"/>
    </source>
</evidence>
<dbReference type="EMBL" id="CAJPEX010000391">
    <property type="protein sequence ID" value="CAG0915458.1"/>
    <property type="molecule type" value="Genomic_DNA"/>
</dbReference>
<dbReference type="Proteomes" id="UP000678499">
    <property type="component" value="Unassembled WGS sequence"/>
</dbReference>
<dbReference type="EMBL" id="OA882428">
    <property type="protein sequence ID" value="CAD7275306.1"/>
    <property type="molecule type" value="Genomic_DNA"/>
</dbReference>
<sequence length="426" mass="48533">MQPLTITGPSRLPDGISKNLEKCPYSTNDAAEYLLAKAAISKINRGLDSLPPLQPLHFAPHWGNPINVCSGEKRDATITSVPSSTITNPTFKSSSSRTKLMAVQGHNGQIKPYSYFSSSPSRMLMIRRLYGMSHNVRNIGITELWQRHLYDDGDCCICGFSACDYFKKAHYFTGNFGEPHCSKFTADADDCCAYYSAIRDAENQAPTDKTSNRQAMMKIQMKLLMLRQLPKSYSHYDAAHCEVSHPLQRGPVPHQQHMIPMMGFPTQHFQCWSSPMIEHQIPMNPGFSRLEPSETFRCGSTKPPGGRSFPTTRFFNAQDNGDYERFTWENVSSAQMHEILRHQHHEECSDPGIPASTNFMPPFAENFRYFDPRSADLFDVSFSSIIPEDYRTEHFAFFHPYDSMHDYLQQQEQNENDIAFSAEMKN</sequence>
<reference evidence="1" key="1">
    <citation type="submission" date="2020-11" db="EMBL/GenBank/DDBJ databases">
        <authorList>
            <person name="Tran Van P."/>
        </authorList>
    </citation>
    <scope>NUCLEOTIDE SEQUENCE</scope>
</reference>
<protein>
    <submittedName>
        <fullName evidence="1">Uncharacterized protein</fullName>
    </submittedName>
</protein>
<evidence type="ECO:0000313" key="2">
    <source>
        <dbReference type="Proteomes" id="UP000678499"/>
    </source>
</evidence>
<proteinExistence type="predicted"/>
<gene>
    <name evidence="1" type="ORF">NMOB1V02_LOCUS3105</name>
</gene>
<organism evidence="1">
    <name type="scientific">Notodromas monacha</name>
    <dbReference type="NCBI Taxonomy" id="399045"/>
    <lineage>
        <taxon>Eukaryota</taxon>
        <taxon>Metazoa</taxon>
        <taxon>Ecdysozoa</taxon>
        <taxon>Arthropoda</taxon>
        <taxon>Crustacea</taxon>
        <taxon>Oligostraca</taxon>
        <taxon>Ostracoda</taxon>
        <taxon>Podocopa</taxon>
        <taxon>Podocopida</taxon>
        <taxon>Cypridocopina</taxon>
        <taxon>Cypridoidea</taxon>
        <taxon>Cyprididae</taxon>
        <taxon>Notodromas</taxon>
    </lineage>
</organism>
<name>A0A7R9GBV7_9CRUS</name>
<accession>A0A7R9GBV7</accession>
<keyword evidence="2" id="KW-1185">Reference proteome</keyword>